<protein>
    <recommendedName>
        <fullName evidence="5">Portal protein</fullName>
    </recommendedName>
</protein>
<feature type="compositionally biased region" description="Low complexity" evidence="2">
    <location>
        <begin position="716"/>
        <end position="735"/>
    </location>
</feature>
<feature type="coiled-coil region" evidence="1">
    <location>
        <begin position="791"/>
        <end position="825"/>
    </location>
</feature>
<evidence type="ECO:0008006" key="5">
    <source>
        <dbReference type="Google" id="ProtNLM"/>
    </source>
</evidence>
<reference evidence="3" key="1">
    <citation type="submission" date="2020-04" db="EMBL/GenBank/DDBJ databases">
        <authorList>
            <person name="Zhang T."/>
        </authorList>
    </citation>
    <scope>NUCLEOTIDE SEQUENCE</scope>
    <source>
        <strain evidence="3">HKST-UBA13</strain>
    </source>
</reference>
<evidence type="ECO:0000256" key="1">
    <source>
        <dbReference type="SAM" id="Coils"/>
    </source>
</evidence>
<dbReference type="AlphaFoldDB" id="A0A955L2G6"/>
<gene>
    <name evidence="3" type="ORF">KC678_05260</name>
</gene>
<sequence length="828" mass="95468">MDINHSDNIDDKLRLSQRQKRASNSKWYELNADKIASTVGYNTDSVKERFKTNYNIYNGKGKLEDFNDYITLSAFAKEGIDIGLTRHYDILSSIASSMVGDEAKRPFNPLCVDISPTATTQIKQKRLELVQKYIQETIIAPIQQQVQQEIQSQIPLDEDGNLQISEEEQQQIQEQMSQQVESMTLPEIKQYMKKTFRSSGSNAGQKILNWVIRNHNMKFYFNEAFKNLIITGLPVMTAPIYNGKLEVHLVNPLNFDYGGGKGKFAIQDADWWKHEEDITIAELFRRHGKELSKSDISKIDDSLSSYSINDYDDSNLINEYVRTEDGRHIDIMTPEGQSIMANLKSRARSGAGYKAGNQYVRYVHTAWRALAKYKEITIVHPDTGDEMKVIRSEHYKYSPETGDLKESEFWIPQLYETIIIESGGEKIYIRQQPIKNQYNSLNDVYNVSGPYYGFAWGSFYGNSDFVAPLDKAKPTAYDYNVIRSKINKIISKDKGRILTLYINQKPAQYTTDQWMELINEEGFMVMDSTDSRGFDAQGLKTLDLTNMQDLTSKLNYLNYLKEEATNAMSYNSSRLGQISPYMTATNNQQNIIQSMSQTEDIYSTFNLFKEQFLTHLVRQAKIAYLEDPTPLSYVLDDYSIAELSVDSDTLEMAELAVYVSNDTTDVDNSLMSKSLLQSMASSGAITFTELMKSIWSKSGIESLNIAEQAEERRQMEQQQQQQHEKQMVQQQADAAQQQMQNQQQFELTKLELEYEYKLRMAELDSLKFANQYDIDRDNINDTTERQEIELATQVKENQKDRDAELQRLREELKAKKKIKKISTKKINK</sequence>
<dbReference type="Proteomes" id="UP000775877">
    <property type="component" value="Unassembled WGS sequence"/>
</dbReference>
<dbReference type="EMBL" id="JAGQLJ010000150">
    <property type="protein sequence ID" value="MCA9381648.1"/>
    <property type="molecule type" value="Genomic_DNA"/>
</dbReference>
<proteinExistence type="predicted"/>
<keyword evidence="1" id="KW-0175">Coiled coil</keyword>
<evidence type="ECO:0000313" key="4">
    <source>
        <dbReference type="Proteomes" id="UP000775877"/>
    </source>
</evidence>
<evidence type="ECO:0000256" key="2">
    <source>
        <dbReference type="SAM" id="MobiDB-lite"/>
    </source>
</evidence>
<evidence type="ECO:0000313" key="3">
    <source>
        <dbReference type="EMBL" id="MCA9381648.1"/>
    </source>
</evidence>
<organism evidence="3 4">
    <name type="scientific">Candidatus Dojkabacteria bacterium</name>
    <dbReference type="NCBI Taxonomy" id="2099670"/>
    <lineage>
        <taxon>Bacteria</taxon>
        <taxon>Candidatus Dojkabacteria</taxon>
    </lineage>
</organism>
<feature type="region of interest" description="Disordered" evidence="2">
    <location>
        <begin position="713"/>
        <end position="735"/>
    </location>
</feature>
<name>A0A955L2G6_9BACT</name>
<accession>A0A955L2G6</accession>
<reference evidence="3" key="2">
    <citation type="journal article" date="2021" name="Microbiome">
        <title>Successional dynamics and alternative stable states in a saline activated sludge microbial community over 9 years.</title>
        <authorList>
            <person name="Wang Y."/>
            <person name="Ye J."/>
            <person name="Ju F."/>
            <person name="Liu L."/>
            <person name="Boyd J.A."/>
            <person name="Deng Y."/>
            <person name="Parks D.H."/>
            <person name="Jiang X."/>
            <person name="Yin X."/>
            <person name="Woodcroft B.J."/>
            <person name="Tyson G.W."/>
            <person name="Hugenholtz P."/>
            <person name="Polz M.F."/>
            <person name="Zhang T."/>
        </authorList>
    </citation>
    <scope>NUCLEOTIDE SEQUENCE</scope>
    <source>
        <strain evidence="3">HKST-UBA13</strain>
    </source>
</reference>
<comment type="caution">
    <text evidence="3">The sequence shown here is derived from an EMBL/GenBank/DDBJ whole genome shotgun (WGS) entry which is preliminary data.</text>
</comment>